<accession>A0A1X0QL78</accession>
<dbReference type="VEuPathDB" id="MicrosporidiaDB:A0H76_354"/>
<dbReference type="Proteomes" id="UP000192501">
    <property type="component" value="Unassembled WGS sequence"/>
</dbReference>
<proteinExistence type="predicted"/>
<name>A0A1X0QL78_9MICR</name>
<reference evidence="1 2" key="1">
    <citation type="journal article" date="2017" name="Environ. Microbiol.">
        <title>Decay of the glycolytic pathway and adaptation to intranuclear parasitism within Enterocytozoonidae microsporidia.</title>
        <authorList>
            <person name="Wiredu Boakye D."/>
            <person name="Jaroenlak P."/>
            <person name="Prachumwat A."/>
            <person name="Williams T.A."/>
            <person name="Bateman K.S."/>
            <person name="Itsathitphaisarn O."/>
            <person name="Sritunyalucksana K."/>
            <person name="Paszkiewicz K.H."/>
            <person name="Moore K.A."/>
            <person name="Stentiford G.D."/>
            <person name="Williams B.A."/>
        </authorList>
    </citation>
    <scope>NUCLEOTIDE SEQUENCE [LARGE SCALE GENOMIC DNA]</scope>
    <source>
        <strain evidence="2">canceri</strain>
    </source>
</reference>
<gene>
    <name evidence="1" type="ORF">A0H76_354</name>
</gene>
<evidence type="ECO:0000313" key="2">
    <source>
        <dbReference type="Proteomes" id="UP000192501"/>
    </source>
</evidence>
<dbReference type="EMBL" id="LTAI01000013">
    <property type="protein sequence ID" value="ORE00518.1"/>
    <property type="molecule type" value="Genomic_DNA"/>
</dbReference>
<dbReference type="AlphaFoldDB" id="A0A1X0QL78"/>
<evidence type="ECO:0000313" key="1">
    <source>
        <dbReference type="EMBL" id="ORE00518.1"/>
    </source>
</evidence>
<sequence length="221" mass="25541">MLFVINILIASTINNSNEVSDSNDLLKIELKNNFLKPKNDSPKRKFLKTLKRSISNTANLIKETNEETRDEDLNTLRNSFEDVKIIEIINPSTKKIYNLKEKNINKVKAVLNESFEEESDEEVSEASDINGFFNDIDINSEAMDYTDYKNSLYKEDPKFFDLELAAGRREEEILYIFDKNGLKNAAIIRHKKKKFFINLGLKGNVFRQIFDKLAKLACITA</sequence>
<dbReference type="VEuPathDB" id="MicrosporidiaDB:HERIO_1468"/>
<comment type="caution">
    <text evidence="1">The sequence shown here is derived from an EMBL/GenBank/DDBJ whole genome shotgun (WGS) entry which is preliminary data.</text>
</comment>
<organism evidence="1 2">
    <name type="scientific">Hepatospora eriocheir</name>
    <dbReference type="NCBI Taxonomy" id="1081669"/>
    <lineage>
        <taxon>Eukaryota</taxon>
        <taxon>Fungi</taxon>
        <taxon>Fungi incertae sedis</taxon>
        <taxon>Microsporidia</taxon>
        <taxon>Hepatosporidae</taxon>
        <taxon>Hepatospora</taxon>
    </lineage>
</organism>
<protein>
    <submittedName>
        <fullName evidence="1">Uncharacterized protein</fullName>
    </submittedName>
</protein>